<organism evidence="4 5">
    <name type="scientific">Vanilla planifolia</name>
    <name type="common">Vanilla</name>
    <dbReference type="NCBI Taxonomy" id="51239"/>
    <lineage>
        <taxon>Eukaryota</taxon>
        <taxon>Viridiplantae</taxon>
        <taxon>Streptophyta</taxon>
        <taxon>Embryophyta</taxon>
        <taxon>Tracheophyta</taxon>
        <taxon>Spermatophyta</taxon>
        <taxon>Magnoliopsida</taxon>
        <taxon>Liliopsida</taxon>
        <taxon>Asparagales</taxon>
        <taxon>Orchidaceae</taxon>
        <taxon>Vanilloideae</taxon>
        <taxon>Vanilleae</taxon>
        <taxon>Vanilla</taxon>
    </lineage>
</organism>
<evidence type="ECO:0000256" key="1">
    <source>
        <dbReference type="SAM" id="Coils"/>
    </source>
</evidence>
<gene>
    <name evidence="4" type="ORF">HPP92_004363</name>
</gene>
<dbReference type="AlphaFoldDB" id="A0A835VI20"/>
<keyword evidence="5" id="KW-1185">Reference proteome</keyword>
<proteinExistence type="predicted"/>
<protein>
    <recommendedName>
        <fullName evidence="3">G protein gamma domain-containing protein</fullName>
    </recommendedName>
</protein>
<dbReference type="InterPro" id="IPR015898">
    <property type="entry name" value="G-protein_gamma-like_dom"/>
</dbReference>
<accession>A0A835VI20</accession>
<dbReference type="EMBL" id="JADCNL010000001">
    <property type="protein sequence ID" value="KAG0499672.1"/>
    <property type="molecule type" value="Genomic_DNA"/>
</dbReference>
<dbReference type="InterPro" id="IPR055305">
    <property type="entry name" value="GG3-like"/>
</dbReference>
<reference evidence="4 5" key="1">
    <citation type="journal article" date="2020" name="Nat. Food">
        <title>A phased Vanilla planifolia genome enables genetic improvement of flavour and production.</title>
        <authorList>
            <person name="Hasing T."/>
            <person name="Tang H."/>
            <person name="Brym M."/>
            <person name="Khazi F."/>
            <person name="Huang T."/>
            <person name="Chambers A.H."/>
        </authorList>
    </citation>
    <scope>NUCLEOTIDE SEQUENCE [LARGE SCALE GENOMIC DNA]</scope>
    <source>
        <tissue evidence="4">Leaf</tissue>
    </source>
</reference>
<dbReference type="PANTHER" id="PTHR32378">
    <property type="entry name" value="GUANINE NUCLEOTIDE-BINDING PROTEIN SUBUNIT GAMMA 3"/>
    <property type="match status" value="1"/>
</dbReference>
<evidence type="ECO:0000313" key="5">
    <source>
        <dbReference type="Proteomes" id="UP000636800"/>
    </source>
</evidence>
<evidence type="ECO:0000256" key="2">
    <source>
        <dbReference type="SAM" id="MobiDB-lite"/>
    </source>
</evidence>
<feature type="domain" description="G protein gamma" evidence="3">
    <location>
        <begin position="31"/>
        <end position="92"/>
    </location>
</feature>
<name>A0A835VI20_VANPL</name>
<dbReference type="SMART" id="SM01224">
    <property type="entry name" value="G_gamma"/>
    <property type="match status" value="1"/>
</dbReference>
<dbReference type="Proteomes" id="UP000636800">
    <property type="component" value="Chromosome 1"/>
</dbReference>
<keyword evidence="1" id="KW-0175">Coiled coil</keyword>
<comment type="caution">
    <text evidence="4">The sequence shown here is derived from an EMBL/GenBank/DDBJ whole genome shotgun (WGS) entry which is preliminary data.</text>
</comment>
<feature type="region of interest" description="Disordered" evidence="2">
    <location>
        <begin position="1"/>
        <end position="20"/>
    </location>
</feature>
<evidence type="ECO:0000313" key="4">
    <source>
        <dbReference type="EMBL" id="KAG0499672.1"/>
    </source>
</evidence>
<sequence>MDVGTEPVVVTAAPSPKSPPKYPDLCGRRRLQLEVQILNREIGFLEEELQALEGLQPVSGCCKEVEEFLGSNPDPLVPINEKQQSSCRFWKWLRSAFRYPFVLLSCSSRILKKALCCCCCCCSCCCSPPDHCSCSLPKECGRCSRRCRCFPHPCCNTKLPCRLCECNWVLSCFHCCSTSCCSFCSCFHLSCSIPPCSTCTSGCNNLCCCPLKTSCCSIPQCPAWVFAMCLPWRWSCCCSCKPLQSCCCREISCTVPRPTCPSYSCGCIWSCSKCAEARRCQCSGKTSCISGCLC</sequence>
<evidence type="ECO:0000259" key="3">
    <source>
        <dbReference type="SMART" id="SM01224"/>
    </source>
</evidence>
<feature type="coiled-coil region" evidence="1">
    <location>
        <begin position="28"/>
        <end position="55"/>
    </location>
</feature>
<dbReference type="PANTHER" id="PTHR32378:SF10">
    <property type="entry name" value="GUANINE NUCLEOTIDE-BINDING PROTEIN SUBUNIT GAMMA 3"/>
    <property type="match status" value="1"/>
</dbReference>